<name>A0A5M9K4X1_MONFR</name>
<dbReference type="AlphaFoldDB" id="A0A5M9K4X1"/>
<proteinExistence type="predicted"/>
<evidence type="ECO:0000313" key="2">
    <source>
        <dbReference type="Proteomes" id="UP000322873"/>
    </source>
</evidence>
<sequence length="67" mass="7660">MIYNESAQAQNQNFSGSDRHWAGFYSRLHLHVGHDMFFNGGLGKSLCIFPRDLEIVNYRVTSELEPG</sequence>
<evidence type="ECO:0000313" key="1">
    <source>
        <dbReference type="EMBL" id="KAA8576868.1"/>
    </source>
</evidence>
<protein>
    <submittedName>
        <fullName evidence="1">Uncharacterized protein</fullName>
    </submittedName>
</protein>
<gene>
    <name evidence="1" type="ORF">EYC84_006912</name>
</gene>
<comment type="caution">
    <text evidence="1">The sequence shown here is derived from an EMBL/GenBank/DDBJ whole genome shotgun (WGS) entry which is preliminary data.</text>
</comment>
<accession>A0A5M9K4X1</accession>
<reference evidence="1 2" key="1">
    <citation type="submission" date="2019-06" db="EMBL/GenBank/DDBJ databases">
        <title>Genome Sequence of the Brown Rot Fungal Pathogen Monilinia fructicola.</title>
        <authorList>
            <person name="De Miccolis Angelini R.M."/>
            <person name="Landi L."/>
            <person name="Abate D."/>
            <person name="Pollastro S."/>
            <person name="Romanazzi G."/>
            <person name="Faretra F."/>
        </authorList>
    </citation>
    <scope>NUCLEOTIDE SEQUENCE [LARGE SCALE GENOMIC DNA]</scope>
    <source>
        <strain evidence="1 2">Mfrc123</strain>
    </source>
</reference>
<dbReference type="EMBL" id="VICG01000001">
    <property type="protein sequence ID" value="KAA8576868.1"/>
    <property type="molecule type" value="Genomic_DNA"/>
</dbReference>
<dbReference type="Proteomes" id="UP000322873">
    <property type="component" value="Unassembled WGS sequence"/>
</dbReference>
<organism evidence="1 2">
    <name type="scientific">Monilinia fructicola</name>
    <name type="common">Brown rot fungus</name>
    <name type="synonym">Ciboria fructicola</name>
    <dbReference type="NCBI Taxonomy" id="38448"/>
    <lineage>
        <taxon>Eukaryota</taxon>
        <taxon>Fungi</taxon>
        <taxon>Dikarya</taxon>
        <taxon>Ascomycota</taxon>
        <taxon>Pezizomycotina</taxon>
        <taxon>Leotiomycetes</taxon>
        <taxon>Helotiales</taxon>
        <taxon>Sclerotiniaceae</taxon>
        <taxon>Monilinia</taxon>
    </lineage>
</organism>
<keyword evidence="2" id="KW-1185">Reference proteome</keyword>